<dbReference type="EMBL" id="PGCJ01000030">
    <property type="protein sequence ID" value="PLW55645.1"/>
    <property type="molecule type" value="Genomic_DNA"/>
</dbReference>
<evidence type="ECO:0000313" key="2">
    <source>
        <dbReference type="EMBL" id="PLW55645.1"/>
    </source>
</evidence>
<keyword evidence="1" id="KW-1133">Transmembrane helix</keyword>
<feature type="transmembrane region" description="Helical" evidence="1">
    <location>
        <begin position="208"/>
        <end position="236"/>
    </location>
</feature>
<feature type="transmembrane region" description="Helical" evidence="1">
    <location>
        <begin position="6"/>
        <end position="30"/>
    </location>
</feature>
<sequence length="323" mass="35293">MAEQNFYYSLAYLIAAPSSALIIGATLNHAYCSKHVSLKFRLGNHAVAILSLVFIGIVFRENYTTILPRSQDVLRTSDGPSVAQVLTPANIGCVQFLIQLYYIQQLVKIFGKSVLTIVSLIICGMNFLASWGGTISVLIKLSRPPEEVKHLSAPGLPTFQLESPVLAAWLATSLLAELVIVGGNIYARRCNKFPDEDEPIRFLRCEHFVIKMAVATLQTSVLSALLILVASSIFLANELGGDQPTPGMAGSFILLNLMRIPVGYASLVFSLIRERKLSINAIRKSLMAPSNSSFNDFSLEEGKKSNSANQITVHTVTSQVFEN</sequence>
<name>A0A2N5W0A1_9BASI</name>
<keyword evidence="1" id="KW-0472">Membrane</keyword>
<dbReference type="Proteomes" id="UP000235388">
    <property type="component" value="Unassembled WGS sequence"/>
</dbReference>
<feature type="transmembrane region" description="Helical" evidence="1">
    <location>
        <begin position="248"/>
        <end position="272"/>
    </location>
</feature>
<protein>
    <submittedName>
        <fullName evidence="2">Uncharacterized protein</fullName>
    </submittedName>
</protein>
<organism evidence="2 3">
    <name type="scientific">Puccinia coronata f. sp. avenae</name>
    <dbReference type="NCBI Taxonomy" id="200324"/>
    <lineage>
        <taxon>Eukaryota</taxon>
        <taxon>Fungi</taxon>
        <taxon>Dikarya</taxon>
        <taxon>Basidiomycota</taxon>
        <taxon>Pucciniomycotina</taxon>
        <taxon>Pucciniomycetes</taxon>
        <taxon>Pucciniales</taxon>
        <taxon>Pucciniaceae</taxon>
        <taxon>Puccinia</taxon>
    </lineage>
</organism>
<dbReference type="OrthoDB" id="2497050at2759"/>
<evidence type="ECO:0000256" key="1">
    <source>
        <dbReference type="SAM" id="Phobius"/>
    </source>
</evidence>
<proteinExistence type="predicted"/>
<feature type="transmembrane region" description="Helical" evidence="1">
    <location>
        <begin position="114"/>
        <end position="139"/>
    </location>
</feature>
<keyword evidence="1" id="KW-0812">Transmembrane</keyword>
<accession>A0A2N5W0A1</accession>
<dbReference type="AlphaFoldDB" id="A0A2N5W0A1"/>
<feature type="transmembrane region" description="Helical" evidence="1">
    <location>
        <begin position="42"/>
        <end position="59"/>
    </location>
</feature>
<reference evidence="2 3" key="1">
    <citation type="submission" date="2017-11" db="EMBL/GenBank/DDBJ databases">
        <title>De novo assembly and phasing of dikaryotic genomes from two isolates of Puccinia coronata f. sp. avenae, the causal agent of oat crown rust.</title>
        <authorList>
            <person name="Miller M.E."/>
            <person name="Zhang Y."/>
            <person name="Omidvar V."/>
            <person name="Sperschneider J."/>
            <person name="Schwessinger B."/>
            <person name="Raley C."/>
            <person name="Palmer J.M."/>
            <person name="Garnica D."/>
            <person name="Upadhyaya N."/>
            <person name="Rathjen J."/>
            <person name="Taylor J.M."/>
            <person name="Park R.F."/>
            <person name="Dodds P.N."/>
            <person name="Hirsch C.D."/>
            <person name="Kianian S.F."/>
            <person name="Figueroa M."/>
        </authorList>
    </citation>
    <scope>NUCLEOTIDE SEQUENCE [LARGE SCALE GENOMIC DNA]</scope>
    <source>
        <strain evidence="2">12NC29</strain>
    </source>
</reference>
<keyword evidence="3" id="KW-1185">Reference proteome</keyword>
<gene>
    <name evidence="2" type="ORF">PCANC_03489</name>
</gene>
<feature type="transmembrane region" description="Helical" evidence="1">
    <location>
        <begin position="166"/>
        <end position="187"/>
    </location>
</feature>
<comment type="caution">
    <text evidence="2">The sequence shown here is derived from an EMBL/GenBank/DDBJ whole genome shotgun (WGS) entry which is preliminary data.</text>
</comment>
<evidence type="ECO:0000313" key="3">
    <source>
        <dbReference type="Proteomes" id="UP000235388"/>
    </source>
</evidence>